<proteinExistence type="predicted"/>
<sequence length="365" mass="41992">MRTSFHIASTGPLLTVKHRISHLSPVEDLLKLPKRTALLATYKHFFRLRHLVLDKPYQEQQYVQSLRRRFSRGDFNLRRNKVLGVSELLSHEDLIRRIAATYTFVFNATCNVTDEPPPVKTYDDVKAANKPHLETSILETILKMEEGASPKLLHDSEYTWYDKACEREKELCSGTIDASRAKELNRTREVVDIGYADYERTVMALNESLEVSPPLYYYRKMAWLSFGGKKDSQAPAPVPGGQLQQRSHQPLSVSPEESDIENTLNQIATSQTQPDVEFAKAKTIDESNAAVDKFVAHHPKRMFIIDGEKYANESIICTNDERGEKTCLRLMYNSIQLFKQMQRLEYFCSLPNDIDATYFECRKIT</sequence>
<accession>A0ABX8I400</accession>
<evidence type="ECO:0000313" key="2">
    <source>
        <dbReference type="EMBL" id="QWU85873.1"/>
    </source>
</evidence>
<dbReference type="Proteomes" id="UP000825434">
    <property type="component" value="Chromosome 1"/>
</dbReference>
<organism evidence="2 3">
    <name type="scientific">Candidozyma haemuli</name>
    <dbReference type="NCBI Taxonomy" id="45357"/>
    <lineage>
        <taxon>Eukaryota</taxon>
        <taxon>Fungi</taxon>
        <taxon>Dikarya</taxon>
        <taxon>Ascomycota</taxon>
        <taxon>Saccharomycotina</taxon>
        <taxon>Pichiomycetes</taxon>
        <taxon>Metschnikowiaceae</taxon>
        <taxon>Candidozyma</taxon>
    </lineage>
</organism>
<gene>
    <name evidence="2" type="ORF">CA3LBN_000091</name>
</gene>
<reference evidence="2 3" key="1">
    <citation type="submission" date="2021-06" db="EMBL/GenBank/DDBJ databases">
        <title>Candida outbreak in Lebanon.</title>
        <authorList>
            <person name="Finianos M."/>
        </authorList>
    </citation>
    <scope>NUCLEOTIDE SEQUENCE [LARGE SCALE GENOMIC DNA]</scope>
    <source>
        <strain evidence="2">CA3LBN</strain>
    </source>
</reference>
<feature type="compositionally biased region" description="Polar residues" evidence="1">
    <location>
        <begin position="242"/>
        <end position="252"/>
    </location>
</feature>
<evidence type="ECO:0000256" key="1">
    <source>
        <dbReference type="SAM" id="MobiDB-lite"/>
    </source>
</evidence>
<evidence type="ECO:0000313" key="3">
    <source>
        <dbReference type="Proteomes" id="UP000825434"/>
    </source>
</evidence>
<keyword evidence="3" id="KW-1185">Reference proteome</keyword>
<dbReference type="EMBL" id="CP076661">
    <property type="protein sequence ID" value="QWU85873.1"/>
    <property type="molecule type" value="Genomic_DNA"/>
</dbReference>
<feature type="region of interest" description="Disordered" evidence="1">
    <location>
        <begin position="233"/>
        <end position="256"/>
    </location>
</feature>
<name>A0ABX8I400_9ASCO</name>
<protein>
    <submittedName>
        <fullName evidence="2">Uncharacterized protein</fullName>
    </submittedName>
</protein>